<dbReference type="PROSITE" id="PS51257">
    <property type="entry name" value="PROKAR_LIPOPROTEIN"/>
    <property type="match status" value="1"/>
</dbReference>
<dbReference type="EMBL" id="LT906449">
    <property type="protein sequence ID" value="SNV01643.1"/>
    <property type="molecule type" value="Genomic_DNA"/>
</dbReference>
<evidence type="ECO:0000313" key="3">
    <source>
        <dbReference type="EMBL" id="AMD85434.1"/>
    </source>
</evidence>
<organism evidence="4 6">
    <name type="scientific">Capnocytophaga haemolytica</name>
    <dbReference type="NCBI Taxonomy" id="45243"/>
    <lineage>
        <taxon>Bacteria</taxon>
        <taxon>Pseudomonadati</taxon>
        <taxon>Bacteroidota</taxon>
        <taxon>Flavobacteriia</taxon>
        <taxon>Flavobacteriales</taxon>
        <taxon>Flavobacteriaceae</taxon>
        <taxon>Capnocytophaga</taxon>
    </lineage>
</organism>
<evidence type="ECO:0000313" key="6">
    <source>
        <dbReference type="Proteomes" id="UP000215539"/>
    </source>
</evidence>
<keyword evidence="1" id="KW-1133">Transmembrane helix</keyword>
<reference evidence="3 5" key="1">
    <citation type="submission" date="2016-02" db="EMBL/GenBank/DDBJ databases">
        <authorList>
            <person name="Holder M.E."/>
            <person name="Ajami N.J."/>
            <person name="Petrosino J.F."/>
        </authorList>
    </citation>
    <scope>NUCLEOTIDE SEQUENCE [LARGE SCALE GENOMIC DNA]</scope>
    <source>
        <strain evidence="3 5">CCUG 32990</strain>
    </source>
</reference>
<keyword evidence="1" id="KW-0472">Membrane</keyword>
<evidence type="ECO:0000256" key="1">
    <source>
        <dbReference type="SAM" id="Phobius"/>
    </source>
</evidence>
<dbReference type="KEGG" id="chg:AXF12_07860"/>
<sequence>MKKMLFLILLISLSACGLFKHKPTTESSQLKSVSSVDTVYIERTARTVDTVKITVPVVHTLRPDCDSLCQKELELTLQQLAFTRRSGNNAAGFYYDAYKKQLVAYAALDSTLNVYKAKHHKEISTVTTTVTIKERYTPRLTKIFAWIGALALIIAILYIVFKIKVKL</sequence>
<keyword evidence="2" id="KW-0732">Signal</keyword>
<dbReference type="AlphaFoldDB" id="A0AAX2GWJ5"/>
<evidence type="ECO:0000313" key="4">
    <source>
        <dbReference type="EMBL" id="SNV01643.1"/>
    </source>
</evidence>
<reference evidence="4 6" key="2">
    <citation type="submission" date="2017-06" db="EMBL/GenBank/DDBJ databases">
        <authorList>
            <consortium name="Pathogen Informatics"/>
        </authorList>
    </citation>
    <scope>NUCLEOTIDE SEQUENCE [LARGE SCALE GENOMIC DNA]</scope>
    <source>
        <strain evidence="4 6">NCTC12947</strain>
    </source>
</reference>
<feature type="transmembrane region" description="Helical" evidence="1">
    <location>
        <begin position="143"/>
        <end position="161"/>
    </location>
</feature>
<proteinExistence type="predicted"/>
<protein>
    <submittedName>
        <fullName evidence="4">Uncharacterized protein</fullName>
    </submittedName>
</protein>
<evidence type="ECO:0000256" key="2">
    <source>
        <dbReference type="SAM" id="SignalP"/>
    </source>
</evidence>
<dbReference type="Proteomes" id="UP000065822">
    <property type="component" value="Chromosome"/>
</dbReference>
<accession>A0AAX2GWJ5</accession>
<keyword evidence="1" id="KW-0812">Transmembrane</keyword>
<name>A0AAX2GWJ5_9FLAO</name>
<dbReference type="EMBL" id="CP014227">
    <property type="protein sequence ID" value="AMD85434.1"/>
    <property type="molecule type" value="Genomic_DNA"/>
</dbReference>
<feature type="chain" id="PRO_5043477772" evidence="2">
    <location>
        <begin position="18"/>
        <end position="167"/>
    </location>
</feature>
<gene>
    <name evidence="3" type="ORF">AXF12_07860</name>
    <name evidence="4" type="ORF">SAMEA44541418_00119</name>
</gene>
<dbReference type="Proteomes" id="UP000215539">
    <property type="component" value="Chromosome 1"/>
</dbReference>
<dbReference type="RefSeq" id="WP_066430017.1">
    <property type="nucleotide sequence ID" value="NZ_CP014227.1"/>
</dbReference>
<keyword evidence="5" id="KW-1185">Reference proteome</keyword>
<feature type="signal peptide" evidence="2">
    <location>
        <begin position="1"/>
        <end position="17"/>
    </location>
</feature>
<evidence type="ECO:0000313" key="5">
    <source>
        <dbReference type="Proteomes" id="UP000065822"/>
    </source>
</evidence>